<name>A0ABW1BYK4_9ACTN</name>
<reference evidence="2" key="1">
    <citation type="journal article" date="2019" name="Int. J. Syst. Evol. Microbiol.">
        <title>The Global Catalogue of Microorganisms (GCM) 10K type strain sequencing project: providing services to taxonomists for standard genome sequencing and annotation.</title>
        <authorList>
            <consortium name="The Broad Institute Genomics Platform"/>
            <consortium name="The Broad Institute Genome Sequencing Center for Infectious Disease"/>
            <person name="Wu L."/>
            <person name="Ma J."/>
        </authorList>
    </citation>
    <scope>NUCLEOTIDE SEQUENCE [LARGE SCALE GENOMIC DNA]</scope>
    <source>
        <strain evidence="2">CGMCC 4.7106</strain>
    </source>
</reference>
<proteinExistence type="predicted"/>
<protein>
    <submittedName>
        <fullName evidence="1">Uncharacterized protein</fullName>
    </submittedName>
</protein>
<evidence type="ECO:0000313" key="2">
    <source>
        <dbReference type="Proteomes" id="UP001596096"/>
    </source>
</evidence>
<dbReference type="EMBL" id="JBHSNW010000010">
    <property type="protein sequence ID" value="MFC5817778.1"/>
    <property type="molecule type" value="Genomic_DNA"/>
</dbReference>
<accession>A0ABW1BYK4</accession>
<dbReference type="Proteomes" id="UP001596096">
    <property type="component" value="Unassembled WGS sequence"/>
</dbReference>
<organism evidence="1 2">
    <name type="scientific">Nonomuraea harbinensis</name>
    <dbReference type="NCBI Taxonomy" id="1286938"/>
    <lineage>
        <taxon>Bacteria</taxon>
        <taxon>Bacillati</taxon>
        <taxon>Actinomycetota</taxon>
        <taxon>Actinomycetes</taxon>
        <taxon>Streptosporangiales</taxon>
        <taxon>Streptosporangiaceae</taxon>
        <taxon>Nonomuraea</taxon>
    </lineage>
</organism>
<dbReference type="RefSeq" id="WP_219544579.1">
    <property type="nucleotide sequence ID" value="NZ_JAHKRN010000009.1"/>
</dbReference>
<sequence>MYLIYRSWDQGVLGKRVWRMPQPTVLEWVHDVWEDATAGDTYEWFERELGTGIWDLAALFRGGARPRNMEELRTLARTGVSELQQCNVDAHSVRVLADSLWYEVAYYLVDDSAVAASPGLWSYAVHDGPLPATVNTPAGGFTPPWKTVDLAGSSGTGTVYAVLLTCRARHFSIGRDDTYAFRGVRLPEFAAALRSLGTTGEWPLELMVLRSLIAPDEDGIAAALERCNRWPGYAEPPDDYLADLSSHAAALELIRTARGREGTVIHVDEHVVQMLIAEWGETREQWFFFDDRWAGGHPDLAASLMWFAYHWDPLCSRHHFRDKPCSDNRVLYIAVMEEDGRVRVREAGPMDDERFWKFYRWHHSRRPLGEVTAGDVLGAVEVQFQQPAPDSCRFTEFQITRTSHGPAVAAMLADRIRHDLKEAGITRSDGWLQTRYPHGSRFFRAVGRLRRSADGPDFLVIA</sequence>
<gene>
    <name evidence="1" type="ORF">ACFPUY_21990</name>
</gene>
<evidence type="ECO:0000313" key="1">
    <source>
        <dbReference type="EMBL" id="MFC5817778.1"/>
    </source>
</evidence>
<comment type="caution">
    <text evidence="1">The sequence shown here is derived from an EMBL/GenBank/DDBJ whole genome shotgun (WGS) entry which is preliminary data.</text>
</comment>
<keyword evidence="2" id="KW-1185">Reference proteome</keyword>